<evidence type="ECO:0000256" key="2">
    <source>
        <dbReference type="ARBA" id="ARBA00022737"/>
    </source>
</evidence>
<dbReference type="GO" id="GO:0008270">
    <property type="term" value="F:zinc ion binding"/>
    <property type="evidence" value="ECO:0007669"/>
    <property type="project" value="UniProtKB-KW"/>
</dbReference>
<dbReference type="Proteomes" id="UP001190926">
    <property type="component" value="Unassembled WGS sequence"/>
</dbReference>
<feature type="compositionally biased region" description="Low complexity" evidence="8">
    <location>
        <begin position="1369"/>
        <end position="1381"/>
    </location>
</feature>
<name>A0AAD4P379_PERFH</name>
<dbReference type="PROSITE" id="PS50088">
    <property type="entry name" value="ANK_REPEAT"/>
    <property type="match status" value="2"/>
</dbReference>
<evidence type="ECO:0000256" key="1">
    <source>
        <dbReference type="ARBA" id="ARBA00022723"/>
    </source>
</evidence>
<feature type="domain" description="C3H1-type" evidence="9">
    <location>
        <begin position="285"/>
        <end position="307"/>
    </location>
</feature>
<proteinExistence type="predicted"/>
<evidence type="ECO:0000256" key="8">
    <source>
        <dbReference type="SAM" id="MobiDB-lite"/>
    </source>
</evidence>
<dbReference type="PROSITE" id="PS50297">
    <property type="entry name" value="ANK_REP_REGION"/>
    <property type="match status" value="2"/>
</dbReference>
<organism evidence="10 11">
    <name type="scientific">Perilla frutescens var. hirtella</name>
    <name type="common">Perilla citriodora</name>
    <name type="synonym">Perilla setoyensis</name>
    <dbReference type="NCBI Taxonomy" id="608512"/>
    <lineage>
        <taxon>Eukaryota</taxon>
        <taxon>Viridiplantae</taxon>
        <taxon>Streptophyta</taxon>
        <taxon>Embryophyta</taxon>
        <taxon>Tracheophyta</taxon>
        <taxon>Spermatophyta</taxon>
        <taxon>Magnoliopsida</taxon>
        <taxon>eudicotyledons</taxon>
        <taxon>Gunneridae</taxon>
        <taxon>Pentapetalae</taxon>
        <taxon>asterids</taxon>
        <taxon>lamiids</taxon>
        <taxon>Lamiales</taxon>
        <taxon>Lamiaceae</taxon>
        <taxon>Nepetoideae</taxon>
        <taxon>Elsholtzieae</taxon>
        <taxon>Perilla</taxon>
    </lineage>
</organism>
<keyword evidence="6" id="KW-0040">ANK repeat</keyword>
<dbReference type="Pfam" id="PF25512">
    <property type="entry name" value="zf-CCCH_AtC3H23"/>
    <property type="match status" value="2"/>
</dbReference>
<comment type="caution">
    <text evidence="10">The sequence shown here is derived from an EMBL/GenBank/DDBJ whole genome shotgun (WGS) entry which is preliminary data.</text>
</comment>
<sequence>MNDLNKLSVETDDSFFSLLEFAANNDIESFKKLIEIDLSVVDEAGVWYVRKRGSKQISQEERTPLMVAATYGSVAVLKLIVALPEVDLNRSCGGDQWTALHCAAFGGSEYAVDVVNLLLSAGADPNIEDARGLRPVDVIVAPQKLPGAKATLEDLLMNNISDGSVGECNLRVTISRSNASSPVLSSSPESRSTCSLSDSVSSPTAAKYADPAVNSASEKKQYPVDPSLPDIRNSIYSTDEFRMFSFKVRPCSRAYSHDWTECPFVHPGENARRRDPRKYHYSCVPCPDFRKGACRRADMCEYAHGVFECWLHPAQYRTRLCKDGTSCARQVCFFAHTQEELRPLYVSTGSGVPSPRSAASAVSFMDMAAALSLFPGSPTSQSVMSPSAYNQTMSPTANGMSPSSSAAWTQPNVPTLCLPGSNMQSSRLRSSLSARDIPPEDLNMLKDFDSQQLILNEMACYSQPHPNSAMLGSCRSKASLTPSNLEELFSAEIASSPRHSDQAAAFGVFSPSHKPAVLNLFQPQQTILSPINTNVFSPRSVEHPLLQASFGVSSPRMSPRSLDAASPMSALHSPTTAWSKWGPANGKVDWSVGTDHGGYLERASSFDHKTNGEEPDLSWVQSLVKESPPEMTDKPAAAPSSGAAPSGECLKSSSQTDSVDHSVKDLRGKLWFLAIVVDRSMRSEPELLKSSSCMTQAAVFNQLNMKDLNKLSVETDDSFSSLLEFAANNDIESFKRLIEVDLSLVDEVGVWYVRKIGSKQISQEERTPLMVAATYGSVDVLKLIVALPEVDLNRSCGGDKWAALHCAAFGGSVYAFDVVKLLLSAGADPNIEDACGLRPVDVIVVPPKLPGAKAALEELLMNNISDGSVGECNLRVTISSSNASSPVLSSSPESRSTCSLSCSVSSPTAPKFVDPAVNSVSEKKQYPVDPSLPDIRNSIYSTDEFRMFSFKVRPCSRAYSHDWTECPFVHPGENARRRDPRKYHYSCVPCPDFRKGACRRGDMCEYAHGVFECWLHPAQYRTRLCKDGTSCARQVCFFAHIQEELRPLYVSTGSGVPSPRSAASAAGFMDMAAALSLLPGSPTSQPVMSPSAYNQNMSPTANGMSHSSSAAWTHPNVPTLSLPGSNLQSSRLRSSLSARDIPPEDLNMLQDYDSQQLILNEMACFSQPRPNSAMLGSGRSKAALTPSNLEELFSAEIASSPRLSDQAAAFGVFSPSHKPAVLNQFPQQQTILSPINTNAFSPRHVEHPLLHASFGVSSPRMSPRSVEAASPMSARLSAFAQHERQQQMRSLSSRDLGSNRASVVGSPTSAWSRWGSANGKVNWSAGADHDDGCLKRSSSFDHRTDGEEPDLSWVQSLVKESPPEMMNKPAAPSSGAAPSGAWLDQMRLDQLVV</sequence>
<dbReference type="Pfam" id="PF12796">
    <property type="entry name" value="Ank_2"/>
    <property type="match status" value="2"/>
</dbReference>
<dbReference type="FunFam" id="3.30.1370.210:FF:000009">
    <property type="entry name" value="Zinc finger CCCH domain-containing protein 66"/>
    <property type="match status" value="2"/>
</dbReference>
<dbReference type="InterPro" id="IPR057444">
    <property type="entry name" value="Znf-CCCH_AtC3H23-like"/>
</dbReference>
<keyword evidence="2" id="KW-0677">Repeat</keyword>
<feature type="region of interest" description="Disordered" evidence="8">
    <location>
        <begin position="1358"/>
        <end position="1381"/>
    </location>
</feature>
<feature type="repeat" description="ANK" evidence="6">
    <location>
        <begin position="95"/>
        <end position="130"/>
    </location>
</feature>
<gene>
    <name evidence="10" type="ORF">C2S53_010345</name>
</gene>
<feature type="compositionally biased region" description="Polar residues" evidence="8">
    <location>
        <begin position="193"/>
        <end position="203"/>
    </location>
</feature>
<dbReference type="GO" id="GO:0006355">
    <property type="term" value="P:regulation of DNA-templated transcription"/>
    <property type="evidence" value="ECO:0007669"/>
    <property type="project" value="UniProtKB-ARBA"/>
</dbReference>
<evidence type="ECO:0000256" key="4">
    <source>
        <dbReference type="ARBA" id="ARBA00022833"/>
    </source>
</evidence>
<evidence type="ECO:0000259" key="9">
    <source>
        <dbReference type="PROSITE" id="PS50103"/>
    </source>
</evidence>
<keyword evidence="5" id="KW-0238">DNA-binding</keyword>
<feature type="zinc finger region" description="C3H1-type" evidence="7">
    <location>
        <begin position="285"/>
        <end position="307"/>
    </location>
</feature>
<evidence type="ECO:0000313" key="11">
    <source>
        <dbReference type="Proteomes" id="UP001190926"/>
    </source>
</evidence>
<evidence type="ECO:0000313" key="10">
    <source>
        <dbReference type="EMBL" id="KAH6824531.1"/>
    </source>
</evidence>
<dbReference type="InterPro" id="IPR045234">
    <property type="entry name" value="Unkempt-like"/>
</dbReference>
<reference evidence="10 11" key="1">
    <citation type="journal article" date="2021" name="Nat. Commun.">
        <title>Incipient diploidization of the medicinal plant Perilla within 10,000 years.</title>
        <authorList>
            <person name="Zhang Y."/>
            <person name="Shen Q."/>
            <person name="Leng L."/>
            <person name="Zhang D."/>
            <person name="Chen S."/>
            <person name="Shi Y."/>
            <person name="Ning Z."/>
            <person name="Chen S."/>
        </authorList>
    </citation>
    <scope>NUCLEOTIDE SEQUENCE [LARGE SCALE GENOMIC DNA]</scope>
    <source>
        <strain evidence="11">cv. PC099</strain>
    </source>
</reference>
<feature type="domain" description="C3H1-type" evidence="9">
    <location>
        <begin position="989"/>
        <end position="1011"/>
    </location>
</feature>
<dbReference type="Pfam" id="PF00642">
    <property type="entry name" value="zf-CCCH"/>
    <property type="match status" value="1"/>
</dbReference>
<dbReference type="PANTHER" id="PTHR14493:SF50">
    <property type="entry name" value="RING FINGER PROTEIN UNKEMPT"/>
    <property type="match status" value="1"/>
</dbReference>
<evidence type="ECO:0000256" key="6">
    <source>
        <dbReference type="PROSITE-ProRule" id="PRU00023"/>
    </source>
</evidence>
<dbReference type="Gene3D" id="1.25.40.20">
    <property type="entry name" value="Ankyrin repeat-containing domain"/>
    <property type="match status" value="2"/>
</dbReference>
<feature type="compositionally biased region" description="Low complexity" evidence="8">
    <location>
        <begin position="179"/>
        <end position="192"/>
    </location>
</feature>
<protein>
    <submittedName>
        <fullName evidence="10">CCCH-type zinc finger protein with ARM repeat domain-containing protein</fullName>
    </submittedName>
</protein>
<feature type="region of interest" description="Disordered" evidence="8">
    <location>
        <begin position="179"/>
        <end position="203"/>
    </location>
</feature>
<dbReference type="SMART" id="SM00248">
    <property type="entry name" value="ANK"/>
    <property type="match status" value="5"/>
</dbReference>
<feature type="repeat" description="ANK" evidence="6">
    <location>
        <begin position="799"/>
        <end position="834"/>
    </location>
</feature>
<feature type="zinc finger region" description="C3H1-type" evidence="7">
    <location>
        <begin position="989"/>
        <end position="1011"/>
    </location>
</feature>
<dbReference type="PRINTS" id="PR01415">
    <property type="entry name" value="ANKYRIN"/>
</dbReference>
<dbReference type="EMBL" id="SDAM02000323">
    <property type="protein sequence ID" value="KAH6824531.1"/>
    <property type="molecule type" value="Genomic_DNA"/>
</dbReference>
<dbReference type="SMART" id="SM00356">
    <property type="entry name" value="ZnF_C3H1"/>
    <property type="match status" value="4"/>
</dbReference>
<dbReference type="InterPro" id="IPR002110">
    <property type="entry name" value="Ankyrin_rpt"/>
</dbReference>
<feature type="region of interest" description="Disordered" evidence="8">
    <location>
        <begin position="1096"/>
        <end position="1117"/>
    </location>
</feature>
<feature type="compositionally biased region" description="Polar residues" evidence="8">
    <location>
        <begin position="1287"/>
        <end position="1309"/>
    </location>
</feature>
<dbReference type="PANTHER" id="PTHR14493">
    <property type="entry name" value="UNKEMPT FAMILY MEMBER"/>
    <property type="match status" value="1"/>
</dbReference>
<dbReference type="GO" id="GO:0003677">
    <property type="term" value="F:DNA binding"/>
    <property type="evidence" value="ECO:0007669"/>
    <property type="project" value="UniProtKB-KW"/>
</dbReference>
<dbReference type="SUPFAM" id="SSF48403">
    <property type="entry name" value="Ankyrin repeat"/>
    <property type="match status" value="2"/>
</dbReference>
<keyword evidence="3 7" id="KW-0863">Zinc-finger</keyword>
<keyword evidence="11" id="KW-1185">Reference proteome</keyword>
<dbReference type="InterPro" id="IPR036770">
    <property type="entry name" value="Ankyrin_rpt-contain_sf"/>
</dbReference>
<keyword evidence="1 7" id="KW-0479">Metal-binding</keyword>
<evidence type="ECO:0000256" key="7">
    <source>
        <dbReference type="PROSITE-ProRule" id="PRU00723"/>
    </source>
</evidence>
<keyword evidence="4 7" id="KW-0862">Zinc</keyword>
<dbReference type="PROSITE" id="PS50103">
    <property type="entry name" value="ZF_C3H1"/>
    <property type="match status" value="2"/>
</dbReference>
<feature type="compositionally biased region" description="Low complexity" evidence="8">
    <location>
        <begin position="635"/>
        <end position="647"/>
    </location>
</feature>
<dbReference type="InterPro" id="IPR000571">
    <property type="entry name" value="Znf_CCCH"/>
</dbReference>
<evidence type="ECO:0000256" key="5">
    <source>
        <dbReference type="ARBA" id="ARBA00023125"/>
    </source>
</evidence>
<feature type="region of interest" description="Disordered" evidence="8">
    <location>
        <begin position="625"/>
        <end position="658"/>
    </location>
</feature>
<accession>A0AAD4P379</accession>
<feature type="region of interest" description="Disordered" evidence="8">
    <location>
        <begin position="1285"/>
        <end position="1309"/>
    </location>
</feature>
<evidence type="ECO:0000256" key="3">
    <source>
        <dbReference type="ARBA" id="ARBA00022771"/>
    </source>
</evidence>
<dbReference type="Gene3D" id="3.30.1370.210">
    <property type="match status" value="2"/>
</dbReference>